<feature type="transmembrane region" description="Helical" evidence="1">
    <location>
        <begin position="64"/>
        <end position="84"/>
    </location>
</feature>
<dbReference type="EMBL" id="CP018082">
    <property type="protein sequence ID" value="APE37147.1"/>
    <property type="molecule type" value="Genomic_DNA"/>
</dbReference>
<evidence type="ECO:0000313" key="3">
    <source>
        <dbReference type="Proteomes" id="UP000183810"/>
    </source>
</evidence>
<proteinExistence type="predicted"/>
<feature type="transmembrane region" description="Helical" evidence="1">
    <location>
        <begin position="24"/>
        <end position="44"/>
    </location>
</feature>
<keyword evidence="1" id="KW-0472">Membrane</keyword>
<gene>
    <name evidence="2" type="ORF">BOX37_28070</name>
</gene>
<feature type="transmembrane region" description="Helical" evidence="1">
    <location>
        <begin position="211"/>
        <end position="233"/>
    </location>
</feature>
<evidence type="ECO:0000313" key="2">
    <source>
        <dbReference type="EMBL" id="APE37147.1"/>
    </source>
</evidence>
<dbReference type="AlphaFoldDB" id="A0A1J0VYK4"/>
<keyword evidence="1" id="KW-0812">Transmembrane</keyword>
<reference evidence="2" key="1">
    <citation type="submission" date="2016-11" db="EMBL/GenBank/DDBJ databases">
        <authorList>
            <person name="Jaros S."/>
            <person name="Januszkiewicz K."/>
            <person name="Wedrychowicz H."/>
        </authorList>
    </citation>
    <scope>NUCLEOTIDE SEQUENCE [LARGE SCALE GENOMIC DNA]</scope>
    <source>
        <strain evidence="2">Y48</strain>
    </source>
</reference>
<feature type="transmembrane region" description="Helical" evidence="1">
    <location>
        <begin position="170"/>
        <end position="191"/>
    </location>
</feature>
<feature type="transmembrane region" description="Helical" evidence="1">
    <location>
        <begin position="96"/>
        <end position="118"/>
    </location>
</feature>
<accession>A0A1J0VYK4</accession>
<dbReference type="KEGG" id="nsl:BOX37_28070"/>
<keyword evidence="1" id="KW-1133">Transmembrane helix</keyword>
<name>A0A1J0VYK4_9NOCA</name>
<evidence type="ECO:0000256" key="1">
    <source>
        <dbReference type="SAM" id="Phobius"/>
    </source>
</evidence>
<organism evidence="2 3">
    <name type="scientific">Nocardia mangyaensis</name>
    <dbReference type="NCBI Taxonomy" id="2213200"/>
    <lineage>
        <taxon>Bacteria</taxon>
        <taxon>Bacillati</taxon>
        <taxon>Actinomycetota</taxon>
        <taxon>Actinomycetes</taxon>
        <taxon>Mycobacteriales</taxon>
        <taxon>Nocardiaceae</taxon>
        <taxon>Nocardia</taxon>
    </lineage>
</organism>
<sequence>MVLAPLMWIAVASRAWRWWWSRSWVLGSMVVALGVVAVHLSLNIPAVETLVQTVVPIPNFSTGLRMVLFNLMAASSGVLALAVTSDPEKVARGARVLGLIAVVGSVVAMAIFVCAPTVPQAADGFEFDISFSHLPGYAEAGIAGALFPALLCPALMVMTSRAADVRSLTGWSLTLLSVGLASATAWAWIRLSYFVAVRYLSAPQLPVVFEVTRAVSAVGVLVIFVGMMLSPVVSRVRAQRILWAIGPLHRELVSRWPGVRRPSRRGSSTEERASDRVTELLDALSMEAQRAAQPNVYVAHSSEVAAAASDWLLHARPSPAFNSAGIRSAALEAELDRRWALTLARKYRDGQREVSA</sequence>
<protein>
    <submittedName>
        <fullName evidence="2">Uncharacterized protein</fullName>
    </submittedName>
</protein>
<keyword evidence="3" id="KW-1185">Reference proteome</keyword>
<feature type="transmembrane region" description="Helical" evidence="1">
    <location>
        <begin position="138"/>
        <end position="158"/>
    </location>
</feature>
<dbReference type="Proteomes" id="UP000183810">
    <property type="component" value="Chromosome"/>
</dbReference>